<organism evidence="3 4">
    <name type="scientific">Corynebacterium callunae DSM 20147</name>
    <dbReference type="NCBI Taxonomy" id="1121353"/>
    <lineage>
        <taxon>Bacteria</taxon>
        <taxon>Bacillati</taxon>
        <taxon>Actinomycetota</taxon>
        <taxon>Actinomycetes</taxon>
        <taxon>Mycobacteriales</taxon>
        <taxon>Corynebacteriaceae</taxon>
        <taxon>Corynebacterium</taxon>
    </lineage>
</organism>
<sequence>MVVSMNPRLVPLQKIAARSCVSLAIGVGALSFMALPLAQAEQLSILAEAPDYYTENVTDYTGLLTSAEQNDIQTAIDGVKASEQKVILVVYLNSFDGTDAQTWTEQALDINGSGNVLIYAVSPEERQYGIAGGDQWTSTELDNANEAVFQSLSQDDWAGSALNLAESISGGGSGGSGGSTGSSDSGLWLGAAGVGAVAAGGGLWAYNRNRKKKSNSTTLEDARKIDPRDTTRLINLPLETLESLAQEELSSTDESIRRAKEELDIATAEFGPERTRSFIRAMNNSTGTLQKAFEIQQRLNDSIPESEAEKRSLLVEIISSCGQADDTLDAEAKNFADMRNLLINASSRLDEFTRQSVDLRTRLPQAHATLEGLSSRYSAEVLESINDNVDLATASVEEAEKVLAQAYELEAKPAGEQGGLIDAIRHIEHALATADKLLKGVENADTNIATAQTNIAALIKEVEGEIAEAAQLKVNASNDGAHADWAALDDAVRAASAALSTASTTASSDPLGTYTKLVDTDSALDTQLDALRASATDQANQLRIFDQQLAAAQQQIQSAEDLISTRGRIVKSEARTHLANAQKLLAMAQQNRVRETRTGIDYARQAAVAAQRASAAAKSDINDYNNRARRNNSGGGATGAIVTGMVLNSILNSGRGGGFGGGFGGGGGSFGGGGGGGGFRGGRF</sequence>
<dbReference type="STRING" id="1121353.H924_09565"/>
<name>M1TSZ7_9CORY</name>
<keyword evidence="4" id="KW-1185">Reference proteome</keyword>
<dbReference type="Pfam" id="PF04536">
    <property type="entry name" value="TPM_phosphatase"/>
    <property type="match status" value="1"/>
</dbReference>
<dbReference type="EMBL" id="CP004354">
    <property type="protein sequence ID" value="AGG67351.1"/>
    <property type="molecule type" value="Genomic_DNA"/>
</dbReference>
<evidence type="ECO:0000259" key="2">
    <source>
        <dbReference type="Pfam" id="PF04536"/>
    </source>
</evidence>
<proteinExistence type="predicted"/>
<gene>
    <name evidence="3" type="ORF">H924_09565</name>
</gene>
<evidence type="ECO:0000313" key="4">
    <source>
        <dbReference type="Proteomes" id="UP000011760"/>
    </source>
</evidence>
<keyword evidence="1" id="KW-0175">Coiled coil</keyword>
<dbReference type="KEGG" id="ccn:H924_09565"/>
<dbReference type="Proteomes" id="UP000011760">
    <property type="component" value="Chromosome"/>
</dbReference>
<evidence type="ECO:0000313" key="3">
    <source>
        <dbReference type="EMBL" id="AGG67351.1"/>
    </source>
</evidence>
<feature type="domain" description="TPM" evidence="2">
    <location>
        <begin position="57"/>
        <end position="168"/>
    </location>
</feature>
<dbReference type="AlphaFoldDB" id="M1TSZ7"/>
<accession>M1TSZ7</accession>
<evidence type="ECO:0000256" key="1">
    <source>
        <dbReference type="SAM" id="Coils"/>
    </source>
</evidence>
<feature type="coiled-coil region" evidence="1">
    <location>
        <begin position="542"/>
        <end position="591"/>
    </location>
</feature>
<dbReference type="InterPro" id="IPR007621">
    <property type="entry name" value="TPM_dom"/>
</dbReference>
<feature type="coiled-coil region" evidence="1">
    <location>
        <begin position="441"/>
        <end position="479"/>
    </location>
</feature>
<dbReference type="PATRIC" id="fig|1121353.3.peg.1954"/>
<dbReference type="HOGENOM" id="CLU_013689_1_0_11"/>
<reference evidence="3 4" key="1">
    <citation type="submission" date="2013-02" db="EMBL/GenBank/DDBJ databases">
        <title>The complete genome sequence of Corynebacterium callunae DSM 20147.</title>
        <authorList>
            <person name="Ruckert C."/>
            <person name="Albersmeier A."/>
            <person name="Kalinowski J."/>
        </authorList>
    </citation>
    <scope>NUCLEOTIDE SEQUENCE [LARGE SCALE GENOMIC DNA]</scope>
    <source>
        <strain evidence="3 4">DSM 20147</strain>
    </source>
</reference>
<dbReference type="Gene3D" id="3.10.310.50">
    <property type="match status" value="1"/>
</dbReference>
<dbReference type="eggNOG" id="COG1511">
    <property type="taxonomic scope" value="Bacteria"/>
</dbReference>
<protein>
    <recommendedName>
        <fullName evidence="2">TPM domain-containing protein</fullName>
    </recommendedName>
</protein>